<organism evidence="4 5">
    <name type="scientific">Quillaja saponaria</name>
    <name type="common">Soap bark tree</name>
    <dbReference type="NCBI Taxonomy" id="32244"/>
    <lineage>
        <taxon>Eukaryota</taxon>
        <taxon>Viridiplantae</taxon>
        <taxon>Streptophyta</taxon>
        <taxon>Embryophyta</taxon>
        <taxon>Tracheophyta</taxon>
        <taxon>Spermatophyta</taxon>
        <taxon>Magnoliopsida</taxon>
        <taxon>eudicotyledons</taxon>
        <taxon>Gunneridae</taxon>
        <taxon>Pentapetalae</taxon>
        <taxon>rosids</taxon>
        <taxon>fabids</taxon>
        <taxon>Fabales</taxon>
        <taxon>Quillajaceae</taxon>
        <taxon>Quillaja</taxon>
    </lineage>
</organism>
<evidence type="ECO:0000313" key="5">
    <source>
        <dbReference type="Proteomes" id="UP001163823"/>
    </source>
</evidence>
<dbReference type="EMBL" id="JARAOO010000009">
    <property type="protein sequence ID" value="KAJ7955060.1"/>
    <property type="molecule type" value="Genomic_DNA"/>
</dbReference>
<sequence>MLNSYYKGLLYLKGITLRTSPTPQPHFHLLLQKPSTLSAKFSTSTLNPQSLTVSYLVNTCGLSPEIALSASKQIQFETSEKPDSVIAFFRKNGFSNTQISRIVKVFPRVLFAKPGKSLLPKLEFFRSKGASSSEISHILSGCPKLLAASLKNQIIPSYELVKSLLQTNKRTITCINRDAGIIAYSPMAINIKTLRDNGVPDSQIAFILNYHPSFFERDPDYVRRKLQEVKGMGFSPSKVNFIVAVRVKSNIGESTWQKKVDVYKRWGWSEEAVLAAFRKHPCCMALSEVKITGVMDLWVNQLGLDSLVIAKRPIVLSLSLKKRIIPRVSVLQFLLSRGLINKDASLVTPFVLSDISFLKKFVNRFKDEAPELLKLYEEKLPLSG</sequence>
<name>A0AAD7LD20_QUISA</name>
<dbReference type="Pfam" id="PF02536">
    <property type="entry name" value="mTERF"/>
    <property type="match status" value="1"/>
</dbReference>
<comment type="similarity">
    <text evidence="1">Belongs to the mTERF family.</text>
</comment>
<dbReference type="PANTHER" id="PTHR13068:SF166">
    <property type="entry name" value="TRANSCRIPTION TERMINATION FACTOR MTERF15, MITOCHONDRIAL-LIKE"/>
    <property type="match status" value="1"/>
</dbReference>
<keyword evidence="2" id="KW-0806">Transcription termination</keyword>
<dbReference type="KEGG" id="qsa:O6P43_021712"/>
<evidence type="ECO:0000256" key="1">
    <source>
        <dbReference type="ARBA" id="ARBA00007692"/>
    </source>
</evidence>
<dbReference type="Gene3D" id="1.25.70.10">
    <property type="entry name" value="Transcription termination factor 3, mitochondrial"/>
    <property type="match status" value="2"/>
</dbReference>
<gene>
    <name evidence="4" type="ORF">O6P43_021712</name>
</gene>
<dbReference type="FunFam" id="1.25.70.10:FF:000001">
    <property type="entry name" value="Mitochondrial transcription termination factor-like"/>
    <property type="match status" value="1"/>
</dbReference>
<keyword evidence="2" id="KW-0805">Transcription regulation</keyword>
<evidence type="ECO:0000256" key="3">
    <source>
        <dbReference type="ARBA" id="ARBA00022946"/>
    </source>
</evidence>
<dbReference type="PANTHER" id="PTHR13068">
    <property type="entry name" value="CGI-12 PROTEIN-RELATED"/>
    <property type="match status" value="1"/>
</dbReference>
<evidence type="ECO:0000313" key="4">
    <source>
        <dbReference type="EMBL" id="KAJ7955060.1"/>
    </source>
</evidence>
<dbReference type="Proteomes" id="UP001163823">
    <property type="component" value="Chromosome 9"/>
</dbReference>
<protein>
    <submittedName>
        <fullName evidence="4">Transcription termination factor like</fullName>
    </submittedName>
</protein>
<dbReference type="SMART" id="SM00733">
    <property type="entry name" value="Mterf"/>
    <property type="match status" value="6"/>
</dbReference>
<dbReference type="InterPro" id="IPR038538">
    <property type="entry name" value="MTERF_sf"/>
</dbReference>
<dbReference type="AlphaFoldDB" id="A0AAD7LD20"/>
<dbReference type="GO" id="GO:0003676">
    <property type="term" value="F:nucleic acid binding"/>
    <property type="evidence" value="ECO:0007669"/>
    <property type="project" value="InterPro"/>
</dbReference>
<comment type="caution">
    <text evidence="4">The sequence shown here is derived from an EMBL/GenBank/DDBJ whole genome shotgun (WGS) entry which is preliminary data.</text>
</comment>
<keyword evidence="5" id="KW-1185">Reference proteome</keyword>
<dbReference type="InterPro" id="IPR003690">
    <property type="entry name" value="MTERF"/>
</dbReference>
<keyword evidence="3" id="KW-0809">Transit peptide</keyword>
<proteinExistence type="inferred from homology"/>
<accession>A0AAD7LD20</accession>
<evidence type="ECO:0000256" key="2">
    <source>
        <dbReference type="ARBA" id="ARBA00022472"/>
    </source>
</evidence>
<dbReference type="GO" id="GO:0006353">
    <property type="term" value="P:DNA-templated transcription termination"/>
    <property type="evidence" value="ECO:0007669"/>
    <property type="project" value="UniProtKB-KW"/>
</dbReference>
<reference evidence="4" key="1">
    <citation type="journal article" date="2023" name="Science">
        <title>Elucidation of the pathway for biosynthesis of saponin adjuvants from the soapbark tree.</title>
        <authorList>
            <person name="Reed J."/>
            <person name="Orme A."/>
            <person name="El-Demerdash A."/>
            <person name="Owen C."/>
            <person name="Martin L.B.B."/>
            <person name="Misra R.C."/>
            <person name="Kikuchi S."/>
            <person name="Rejzek M."/>
            <person name="Martin A.C."/>
            <person name="Harkess A."/>
            <person name="Leebens-Mack J."/>
            <person name="Louveau T."/>
            <person name="Stephenson M.J."/>
            <person name="Osbourn A."/>
        </authorList>
    </citation>
    <scope>NUCLEOTIDE SEQUENCE</scope>
    <source>
        <strain evidence="4">S10</strain>
    </source>
</reference>
<keyword evidence="2" id="KW-0804">Transcription</keyword>